<dbReference type="HOGENOM" id="CLU_689284_0_0_1"/>
<protein>
    <submittedName>
        <fullName evidence="1">Uncharacterized protein</fullName>
    </submittedName>
</protein>
<organism evidence="1 2">
    <name type="scientific">Vittaforma corneae (strain ATCC 50505)</name>
    <name type="common">Microsporidian parasite</name>
    <name type="synonym">Nosema corneum</name>
    <dbReference type="NCBI Taxonomy" id="993615"/>
    <lineage>
        <taxon>Eukaryota</taxon>
        <taxon>Fungi</taxon>
        <taxon>Fungi incertae sedis</taxon>
        <taxon>Microsporidia</taxon>
        <taxon>Nosematidae</taxon>
        <taxon>Vittaforma</taxon>
    </lineage>
</organism>
<accession>L2GP18</accession>
<gene>
    <name evidence="1" type="ORF">VICG_00472</name>
</gene>
<dbReference type="InParanoid" id="L2GP18"/>
<dbReference type="Proteomes" id="UP000011082">
    <property type="component" value="Unassembled WGS sequence"/>
</dbReference>
<dbReference type="AlphaFoldDB" id="L2GP18"/>
<proteinExistence type="predicted"/>
<evidence type="ECO:0000313" key="1">
    <source>
        <dbReference type="EMBL" id="ELA42374.1"/>
    </source>
</evidence>
<dbReference type="GeneID" id="19881190"/>
<dbReference type="RefSeq" id="XP_007603925.1">
    <property type="nucleotide sequence ID" value="XM_007603863.1"/>
</dbReference>
<name>L2GP18_VITCO</name>
<evidence type="ECO:0000313" key="2">
    <source>
        <dbReference type="Proteomes" id="UP000011082"/>
    </source>
</evidence>
<reference evidence="2" key="1">
    <citation type="submission" date="2011-05" db="EMBL/GenBank/DDBJ databases">
        <title>The genome sequence of Vittaforma corneae strain ATCC 50505.</title>
        <authorList>
            <consortium name="The Broad Institute Genome Sequencing Platform"/>
            <person name="Cuomo C."/>
            <person name="Didier E."/>
            <person name="Bowers L."/>
            <person name="Young S.K."/>
            <person name="Zeng Q."/>
            <person name="Gargeya S."/>
            <person name="Fitzgerald M."/>
            <person name="Haas B."/>
            <person name="Abouelleil A."/>
            <person name="Alvarado L."/>
            <person name="Arachchi H.M."/>
            <person name="Berlin A."/>
            <person name="Chapman S.B."/>
            <person name="Gearin G."/>
            <person name="Goldberg J."/>
            <person name="Griggs A."/>
            <person name="Gujja S."/>
            <person name="Hansen M."/>
            <person name="Heiman D."/>
            <person name="Howarth C."/>
            <person name="Larimer J."/>
            <person name="Lui A."/>
            <person name="MacDonald P.J.P."/>
            <person name="McCowen C."/>
            <person name="Montmayeur A."/>
            <person name="Murphy C."/>
            <person name="Neiman D."/>
            <person name="Pearson M."/>
            <person name="Priest M."/>
            <person name="Roberts A."/>
            <person name="Saif S."/>
            <person name="Shea T."/>
            <person name="Sisk P."/>
            <person name="Stolte C."/>
            <person name="Sykes S."/>
            <person name="Wortman J."/>
            <person name="Nusbaum C."/>
            <person name="Birren B."/>
        </authorList>
    </citation>
    <scope>NUCLEOTIDE SEQUENCE [LARGE SCALE GENOMIC DNA]</scope>
    <source>
        <strain evidence="2">ATCC 50505</strain>
    </source>
</reference>
<keyword evidence="2" id="KW-1185">Reference proteome</keyword>
<sequence>MQENDSLMEHILEILIKSSLYIGEVIDKIVPSDWILGCIWRNRRYIAQGKEWTHSVSKMLAGMGATKMPEMYITLVSEFCDTIPKLVFKLEDEHISMHLAKMFVVMMHKGVITTAQCSNYLKNIQKKCAMLGRLDIVLSGLEWIDPEDIICNGQMDGEASEAVHVGKCTEVDFELAKHLSSTDRPDSQSSNGIDLASQKMIHPSIMLENFSKPDACGLIKDACKDASVDGSSAIEAFPFFLDFPSFKGILEIEANKLVLAVDILEKTELLRYSIEFSSTIQHEDEISLEGKYTLFELTVDLIGRRYTVEIGNHKYHGVFGLQCLVKPQALTFQQFEEACKRAENSIGIDIKTIEQLDLYRIDSQRFAGCILGYKVLIRKKSGGAELKGDGFVTNVFGPSK</sequence>
<dbReference type="EMBL" id="JH370132">
    <property type="protein sequence ID" value="ELA42374.1"/>
    <property type="molecule type" value="Genomic_DNA"/>
</dbReference>
<dbReference type="VEuPathDB" id="MicrosporidiaDB:VICG_00472"/>